<dbReference type="PROSITE" id="PS50011">
    <property type="entry name" value="PROTEIN_KINASE_DOM"/>
    <property type="match status" value="1"/>
</dbReference>
<dbReference type="InterPro" id="IPR011009">
    <property type="entry name" value="Kinase-like_dom_sf"/>
</dbReference>
<accession>A0ABN8P4K6</accession>
<feature type="domain" description="Protein kinase" evidence="1">
    <location>
        <begin position="1"/>
        <end position="135"/>
    </location>
</feature>
<dbReference type="Pfam" id="PF00069">
    <property type="entry name" value="Pkinase"/>
    <property type="match status" value="1"/>
</dbReference>
<dbReference type="SUPFAM" id="SSF56112">
    <property type="entry name" value="Protein kinase-like (PK-like)"/>
    <property type="match status" value="1"/>
</dbReference>
<dbReference type="Gene3D" id="1.10.510.10">
    <property type="entry name" value="Transferase(Phosphotransferase) domain 1"/>
    <property type="match status" value="1"/>
</dbReference>
<organism evidence="2 3">
    <name type="scientific">Porites lobata</name>
    <dbReference type="NCBI Taxonomy" id="104759"/>
    <lineage>
        <taxon>Eukaryota</taxon>
        <taxon>Metazoa</taxon>
        <taxon>Cnidaria</taxon>
        <taxon>Anthozoa</taxon>
        <taxon>Hexacorallia</taxon>
        <taxon>Scleractinia</taxon>
        <taxon>Fungiina</taxon>
        <taxon>Poritidae</taxon>
        <taxon>Porites</taxon>
    </lineage>
</organism>
<evidence type="ECO:0000259" key="1">
    <source>
        <dbReference type="PROSITE" id="PS50011"/>
    </source>
</evidence>
<dbReference type="InterPro" id="IPR000719">
    <property type="entry name" value="Prot_kinase_dom"/>
</dbReference>
<proteinExistence type="predicted"/>
<gene>
    <name evidence="2" type="ORF">PLOB_00033976</name>
</gene>
<name>A0ABN8P4K6_9CNID</name>
<evidence type="ECO:0000313" key="3">
    <source>
        <dbReference type="Proteomes" id="UP001159405"/>
    </source>
</evidence>
<comment type="caution">
    <text evidence="2">The sequence shown here is derived from an EMBL/GenBank/DDBJ whole genome shotgun (WGS) entry which is preliminary data.</text>
</comment>
<feature type="non-terminal residue" evidence="2">
    <location>
        <position position="1"/>
    </location>
</feature>
<dbReference type="Gene3D" id="3.30.200.20">
    <property type="entry name" value="Phosphorylase Kinase, domain 1"/>
    <property type="match status" value="1"/>
</dbReference>
<evidence type="ECO:0000313" key="2">
    <source>
        <dbReference type="EMBL" id="CAH3129141.1"/>
    </source>
</evidence>
<dbReference type="PANTHER" id="PTHR44329">
    <property type="entry name" value="SERINE/THREONINE-PROTEIN KINASE TNNI3K-RELATED"/>
    <property type="match status" value="1"/>
</dbReference>
<dbReference type="CDD" id="cd00180">
    <property type="entry name" value="PKc"/>
    <property type="match status" value="1"/>
</dbReference>
<dbReference type="EMBL" id="CALNXK010000046">
    <property type="protein sequence ID" value="CAH3129141.1"/>
    <property type="molecule type" value="Genomic_DNA"/>
</dbReference>
<dbReference type="Proteomes" id="UP001159405">
    <property type="component" value="Unassembled WGS sequence"/>
</dbReference>
<reference evidence="2 3" key="1">
    <citation type="submission" date="2022-05" db="EMBL/GenBank/DDBJ databases">
        <authorList>
            <consortium name="Genoscope - CEA"/>
            <person name="William W."/>
        </authorList>
    </citation>
    <scope>NUCLEOTIDE SEQUENCE [LARGE SCALE GENOMIC DNA]</scope>
</reference>
<sequence>GRANATVEKVVVKKMLSDDVLDKKTFIKEARILQRLEHPNIVDFKGICNNPFALVLEYVYFDFKPFGVEQKVSSLAQFLCVLQGFAECHGFDSPLVISTICKDMAAGLQYLHENGVAHRDFKPANIYPDQQSKLL</sequence>
<dbReference type="InterPro" id="IPR051681">
    <property type="entry name" value="Ser/Thr_Kinases-Pseudokinases"/>
</dbReference>
<keyword evidence="3" id="KW-1185">Reference proteome</keyword>
<protein>
    <recommendedName>
        <fullName evidence="1">Protein kinase domain-containing protein</fullName>
    </recommendedName>
</protein>